<protein>
    <recommendedName>
        <fullName evidence="4">ABC transmembrane type-1 domain-containing protein</fullName>
    </recommendedName>
</protein>
<proteinExistence type="predicted"/>
<keyword evidence="3" id="KW-1185">Reference proteome</keyword>
<keyword evidence="1" id="KW-0812">Transmembrane</keyword>
<organism evidence="2 3">
    <name type="scientific">Actinoplanes couchii</name>
    <dbReference type="NCBI Taxonomy" id="403638"/>
    <lineage>
        <taxon>Bacteria</taxon>
        <taxon>Bacillati</taxon>
        <taxon>Actinomycetota</taxon>
        <taxon>Actinomycetes</taxon>
        <taxon>Micromonosporales</taxon>
        <taxon>Micromonosporaceae</taxon>
        <taxon>Actinoplanes</taxon>
    </lineage>
</organism>
<evidence type="ECO:0000256" key="1">
    <source>
        <dbReference type="SAM" id="Phobius"/>
    </source>
</evidence>
<evidence type="ECO:0000313" key="2">
    <source>
        <dbReference type="EMBL" id="GID61149.1"/>
    </source>
</evidence>
<reference evidence="2 3" key="1">
    <citation type="submission" date="2021-01" db="EMBL/GenBank/DDBJ databases">
        <title>Whole genome shotgun sequence of Actinoplanes couchii NBRC 106145.</title>
        <authorList>
            <person name="Komaki H."/>
            <person name="Tamura T."/>
        </authorList>
    </citation>
    <scope>NUCLEOTIDE SEQUENCE [LARGE SCALE GENOMIC DNA]</scope>
    <source>
        <strain evidence="2 3">NBRC 106145</strain>
    </source>
</reference>
<evidence type="ECO:0008006" key="4">
    <source>
        <dbReference type="Google" id="ProtNLM"/>
    </source>
</evidence>
<keyword evidence="1" id="KW-0472">Membrane</keyword>
<dbReference type="EMBL" id="BOMG01000120">
    <property type="protein sequence ID" value="GID61149.1"/>
    <property type="molecule type" value="Genomic_DNA"/>
</dbReference>
<sequence>MGRWLRGAGMVLSALLLGITGATAGSWLGDSNPSPLPANAEALRLAQEILPGVSPTGGIDRRDYIYGSPLGDEESGPGFVAIAYEADEGHAGPSLDECRLDEQARIGAATAGWEGFHEISGYPSCSNWRAERGKVVLAYTHDTIGSVITFYRPTTGASVGMLVGLTIGLLAGVAGYTLVGRRRPTLTLVLLAIPNLALVPVAALFVAGLIVGLHDGPTPAFWTLWVSLARLFLLPTDY</sequence>
<name>A0ABQ3XRL0_9ACTN</name>
<accession>A0ABQ3XRL0</accession>
<keyword evidence="1" id="KW-1133">Transmembrane helix</keyword>
<evidence type="ECO:0000313" key="3">
    <source>
        <dbReference type="Proteomes" id="UP000612282"/>
    </source>
</evidence>
<feature type="transmembrane region" description="Helical" evidence="1">
    <location>
        <begin position="159"/>
        <end position="179"/>
    </location>
</feature>
<comment type="caution">
    <text evidence="2">The sequence shown here is derived from an EMBL/GenBank/DDBJ whole genome shotgun (WGS) entry which is preliminary data.</text>
</comment>
<dbReference type="Proteomes" id="UP000612282">
    <property type="component" value="Unassembled WGS sequence"/>
</dbReference>
<feature type="transmembrane region" description="Helical" evidence="1">
    <location>
        <begin position="186"/>
        <end position="213"/>
    </location>
</feature>
<gene>
    <name evidence="2" type="ORF">Aco03nite_095530</name>
</gene>